<reference evidence="1" key="1">
    <citation type="submission" date="2023-10" db="EMBL/GenBank/DDBJ databases">
        <authorList>
            <person name="Rodriguez Cubillos JULIANA M."/>
            <person name="De Vega J."/>
        </authorList>
    </citation>
    <scope>NUCLEOTIDE SEQUENCE</scope>
</reference>
<evidence type="ECO:0000313" key="2">
    <source>
        <dbReference type="Proteomes" id="UP001177021"/>
    </source>
</evidence>
<evidence type="ECO:0000313" key="1">
    <source>
        <dbReference type="EMBL" id="CAJ2666356.1"/>
    </source>
</evidence>
<accession>A0ACB0LAQ1</accession>
<dbReference type="Proteomes" id="UP001177021">
    <property type="component" value="Unassembled WGS sequence"/>
</dbReference>
<proteinExistence type="predicted"/>
<name>A0ACB0LAQ1_TRIPR</name>
<gene>
    <name evidence="1" type="ORF">MILVUS5_LOCUS31163</name>
</gene>
<organism evidence="1 2">
    <name type="scientific">Trifolium pratense</name>
    <name type="common">Red clover</name>
    <dbReference type="NCBI Taxonomy" id="57577"/>
    <lineage>
        <taxon>Eukaryota</taxon>
        <taxon>Viridiplantae</taxon>
        <taxon>Streptophyta</taxon>
        <taxon>Embryophyta</taxon>
        <taxon>Tracheophyta</taxon>
        <taxon>Spermatophyta</taxon>
        <taxon>Magnoliopsida</taxon>
        <taxon>eudicotyledons</taxon>
        <taxon>Gunneridae</taxon>
        <taxon>Pentapetalae</taxon>
        <taxon>rosids</taxon>
        <taxon>fabids</taxon>
        <taxon>Fabales</taxon>
        <taxon>Fabaceae</taxon>
        <taxon>Papilionoideae</taxon>
        <taxon>50 kb inversion clade</taxon>
        <taxon>NPAAA clade</taxon>
        <taxon>Hologalegina</taxon>
        <taxon>IRL clade</taxon>
        <taxon>Trifolieae</taxon>
        <taxon>Trifolium</taxon>
    </lineage>
</organism>
<keyword evidence="2" id="KW-1185">Reference proteome</keyword>
<dbReference type="EMBL" id="CASHSV030000513">
    <property type="protein sequence ID" value="CAJ2666356.1"/>
    <property type="molecule type" value="Genomic_DNA"/>
</dbReference>
<protein>
    <submittedName>
        <fullName evidence="1">Uncharacterized protein</fullName>
    </submittedName>
</protein>
<comment type="caution">
    <text evidence="1">The sequence shown here is derived from an EMBL/GenBank/DDBJ whole genome shotgun (WGS) entry which is preliminary data.</text>
</comment>
<sequence length="86" mass="10035">MKSLNHIHCIFHHPSHIIKNLLISNPPKKPPAPQTILPPPHISNHFMLLNRNSEQSRKSEYMQEIDFRLKRPSKNLLLPNSPFQLS</sequence>